<keyword evidence="1" id="KW-0418">Kinase</keyword>
<evidence type="ECO:0000313" key="4">
    <source>
        <dbReference type="Proteomes" id="UP000308705"/>
    </source>
</evidence>
<proteinExistence type="predicted"/>
<sequence>MGSTRFSLLNSCAAIPPGNYLRLAAHPESVAKARAHVRGLMAAWGHEGLSETAEFVVSELSTNAITATERTADSPTEVIGLDAYRLPKSGPAGVVMSVWDCSREPPRVLCPDEDAEGGRGLLLVAALAQGWGYHRPVIFGGKVVYATITEAQ</sequence>
<keyword evidence="3" id="KW-0547">Nucleotide-binding</keyword>
<dbReference type="RefSeq" id="WP_137245892.1">
    <property type="nucleotide sequence ID" value="NZ_SZQA01000003.1"/>
</dbReference>
<dbReference type="Gene3D" id="3.30.565.10">
    <property type="entry name" value="Histidine kinase-like ATPase, C-terminal domain"/>
    <property type="match status" value="1"/>
</dbReference>
<comment type="caution">
    <text evidence="3">The sequence shown here is derived from an EMBL/GenBank/DDBJ whole genome shotgun (WGS) entry which is preliminary data.</text>
</comment>
<organism evidence="3 4">
    <name type="scientific">Herbidospora galbida</name>
    <dbReference type="NCBI Taxonomy" id="2575442"/>
    <lineage>
        <taxon>Bacteria</taxon>
        <taxon>Bacillati</taxon>
        <taxon>Actinomycetota</taxon>
        <taxon>Actinomycetes</taxon>
        <taxon>Streptosporangiales</taxon>
        <taxon>Streptosporangiaceae</taxon>
        <taxon>Herbidospora</taxon>
    </lineage>
</organism>
<dbReference type="InterPro" id="IPR003594">
    <property type="entry name" value="HATPase_dom"/>
</dbReference>
<keyword evidence="3" id="KW-0067">ATP-binding</keyword>
<dbReference type="OrthoDB" id="3480034at2"/>
<name>A0A4U3MN36_9ACTN</name>
<dbReference type="Pfam" id="PF13581">
    <property type="entry name" value="HATPase_c_2"/>
    <property type="match status" value="1"/>
</dbReference>
<accession>A0A4U3MN36</accession>
<protein>
    <submittedName>
        <fullName evidence="3">ATP-binding protein</fullName>
    </submittedName>
</protein>
<dbReference type="CDD" id="cd16936">
    <property type="entry name" value="HATPase_RsbW-like"/>
    <property type="match status" value="1"/>
</dbReference>
<reference evidence="3 4" key="1">
    <citation type="submission" date="2019-04" db="EMBL/GenBank/DDBJ databases">
        <title>Herbidospora sp. NEAU-GS14.nov., a novel actinomycete isolated from soil.</title>
        <authorList>
            <person name="Han L."/>
        </authorList>
    </citation>
    <scope>NUCLEOTIDE SEQUENCE [LARGE SCALE GENOMIC DNA]</scope>
    <source>
        <strain evidence="3 4">NEAU-GS14</strain>
    </source>
</reference>
<keyword evidence="1" id="KW-0723">Serine/threonine-protein kinase</keyword>
<dbReference type="GO" id="GO:0005524">
    <property type="term" value="F:ATP binding"/>
    <property type="evidence" value="ECO:0007669"/>
    <property type="project" value="UniProtKB-KW"/>
</dbReference>
<dbReference type="InterPro" id="IPR050267">
    <property type="entry name" value="Anti-sigma-factor_SerPK"/>
</dbReference>
<dbReference type="AlphaFoldDB" id="A0A4U3MN36"/>
<evidence type="ECO:0000313" key="3">
    <source>
        <dbReference type="EMBL" id="TKK90420.1"/>
    </source>
</evidence>
<dbReference type="PANTHER" id="PTHR35526:SF3">
    <property type="entry name" value="ANTI-SIGMA-F FACTOR RSBW"/>
    <property type="match status" value="1"/>
</dbReference>
<dbReference type="PANTHER" id="PTHR35526">
    <property type="entry name" value="ANTI-SIGMA-F FACTOR RSBW-RELATED"/>
    <property type="match status" value="1"/>
</dbReference>
<keyword evidence="4" id="KW-1185">Reference proteome</keyword>
<gene>
    <name evidence="3" type="ORF">FDA94_05305</name>
</gene>
<dbReference type="EMBL" id="SZQA01000003">
    <property type="protein sequence ID" value="TKK90420.1"/>
    <property type="molecule type" value="Genomic_DNA"/>
</dbReference>
<dbReference type="InterPro" id="IPR036890">
    <property type="entry name" value="HATPase_C_sf"/>
</dbReference>
<feature type="domain" description="Histidine kinase/HSP90-like ATPase" evidence="2">
    <location>
        <begin position="24"/>
        <end position="135"/>
    </location>
</feature>
<evidence type="ECO:0000259" key="2">
    <source>
        <dbReference type="Pfam" id="PF13581"/>
    </source>
</evidence>
<evidence type="ECO:0000256" key="1">
    <source>
        <dbReference type="ARBA" id="ARBA00022527"/>
    </source>
</evidence>
<dbReference type="Proteomes" id="UP000308705">
    <property type="component" value="Unassembled WGS sequence"/>
</dbReference>
<keyword evidence="1" id="KW-0808">Transferase</keyword>
<dbReference type="GO" id="GO:0004674">
    <property type="term" value="F:protein serine/threonine kinase activity"/>
    <property type="evidence" value="ECO:0007669"/>
    <property type="project" value="UniProtKB-KW"/>
</dbReference>